<reference evidence="7 8" key="1">
    <citation type="submission" date="2021-01" db="EMBL/GenBank/DDBJ databases">
        <title>Whole genome shotgun sequence of Planobispora siamensis NBRC 107568.</title>
        <authorList>
            <person name="Komaki H."/>
            <person name="Tamura T."/>
        </authorList>
    </citation>
    <scope>NUCLEOTIDE SEQUENCE [LARGE SCALE GENOMIC DNA]</scope>
    <source>
        <strain evidence="7 8">NBRC 107568</strain>
    </source>
</reference>
<dbReference type="GO" id="GO:0003677">
    <property type="term" value="F:DNA binding"/>
    <property type="evidence" value="ECO:0007669"/>
    <property type="project" value="UniProtKB-KW"/>
</dbReference>
<evidence type="ECO:0000259" key="6">
    <source>
        <dbReference type="Pfam" id="PF04542"/>
    </source>
</evidence>
<protein>
    <submittedName>
        <fullName evidence="7">RNA polymerase sigma factor</fullName>
    </submittedName>
</protein>
<keyword evidence="1" id="KW-0805">Transcription regulation</keyword>
<dbReference type="EMBL" id="BOOJ01000011">
    <property type="protein sequence ID" value="GIH90503.1"/>
    <property type="molecule type" value="Genomic_DNA"/>
</dbReference>
<name>A0A8J3SAL9_9ACTN</name>
<evidence type="ECO:0000313" key="7">
    <source>
        <dbReference type="EMBL" id="GIH90503.1"/>
    </source>
</evidence>
<evidence type="ECO:0000256" key="2">
    <source>
        <dbReference type="ARBA" id="ARBA00023082"/>
    </source>
</evidence>
<keyword evidence="4" id="KW-0804">Transcription</keyword>
<evidence type="ECO:0000256" key="5">
    <source>
        <dbReference type="SAM" id="MobiDB-lite"/>
    </source>
</evidence>
<keyword evidence="3" id="KW-0238">DNA-binding</keyword>
<keyword evidence="8" id="KW-1185">Reference proteome</keyword>
<dbReference type="GO" id="GO:0016987">
    <property type="term" value="F:sigma factor activity"/>
    <property type="evidence" value="ECO:0007669"/>
    <property type="project" value="UniProtKB-KW"/>
</dbReference>
<evidence type="ECO:0000313" key="8">
    <source>
        <dbReference type="Proteomes" id="UP000619788"/>
    </source>
</evidence>
<feature type="compositionally biased region" description="Pro residues" evidence="5">
    <location>
        <begin position="193"/>
        <end position="207"/>
    </location>
</feature>
<organism evidence="7 8">
    <name type="scientific">Planobispora siamensis</name>
    <dbReference type="NCBI Taxonomy" id="936338"/>
    <lineage>
        <taxon>Bacteria</taxon>
        <taxon>Bacillati</taxon>
        <taxon>Actinomycetota</taxon>
        <taxon>Actinomycetes</taxon>
        <taxon>Streptosporangiales</taxon>
        <taxon>Streptosporangiaceae</taxon>
        <taxon>Planobispora</taxon>
    </lineage>
</organism>
<dbReference type="Gene3D" id="1.10.1740.10">
    <property type="match status" value="1"/>
</dbReference>
<dbReference type="Pfam" id="PF04542">
    <property type="entry name" value="Sigma70_r2"/>
    <property type="match status" value="1"/>
</dbReference>
<feature type="region of interest" description="Disordered" evidence="5">
    <location>
        <begin position="188"/>
        <end position="207"/>
    </location>
</feature>
<dbReference type="InterPro" id="IPR039425">
    <property type="entry name" value="RNA_pol_sigma-70-like"/>
</dbReference>
<keyword evidence="2" id="KW-0731">Sigma factor</keyword>
<dbReference type="InterPro" id="IPR007627">
    <property type="entry name" value="RNA_pol_sigma70_r2"/>
</dbReference>
<dbReference type="PANTHER" id="PTHR43133">
    <property type="entry name" value="RNA POLYMERASE ECF-TYPE SIGMA FACTO"/>
    <property type="match status" value="1"/>
</dbReference>
<evidence type="ECO:0000256" key="4">
    <source>
        <dbReference type="ARBA" id="ARBA00023163"/>
    </source>
</evidence>
<gene>
    <name evidence="7" type="primary">rpoE_4</name>
    <name evidence="7" type="ORF">Psi01_11330</name>
</gene>
<dbReference type="AlphaFoldDB" id="A0A8J3SAL9"/>
<dbReference type="SUPFAM" id="SSF88946">
    <property type="entry name" value="Sigma2 domain of RNA polymerase sigma factors"/>
    <property type="match status" value="1"/>
</dbReference>
<proteinExistence type="predicted"/>
<dbReference type="InterPro" id="IPR013325">
    <property type="entry name" value="RNA_pol_sigma_r2"/>
</dbReference>
<accession>A0A8J3SAL9</accession>
<comment type="caution">
    <text evidence="7">The sequence shown here is derived from an EMBL/GenBank/DDBJ whole genome shotgun (WGS) entry which is preliminary data.</text>
</comment>
<dbReference type="PANTHER" id="PTHR43133:SF8">
    <property type="entry name" value="RNA POLYMERASE SIGMA FACTOR HI_1459-RELATED"/>
    <property type="match status" value="1"/>
</dbReference>
<feature type="domain" description="RNA polymerase sigma-70 region 2" evidence="6">
    <location>
        <begin position="31"/>
        <end position="94"/>
    </location>
</feature>
<sequence>MPDAAPEAPVIDQHTLDAVLAGDQAAWDVTVKRLTPLVWSAVRAYGLSTADAADAVQGTWLRLVESLHTVRDPARIGAWLFTTARREACLVRRRTRDERLVADPADPPGPAETWHPHADPALAVVVADEGRRLWGVVESMHEPCRSLLRLMAAAPEAGVLQLAGRLGMPPGSYGPTRARCLNRLRSLLTAEEPAPPAPPPPGRRPTP</sequence>
<dbReference type="Proteomes" id="UP000619788">
    <property type="component" value="Unassembled WGS sequence"/>
</dbReference>
<evidence type="ECO:0000256" key="3">
    <source>
        <dbReference type="ARBA" id="ARBA00023125"/>
    </source>
</evidence>
<dbReference type="GO" id="GO:0006352">
    <property type="term" value="P:DNA-templated transcription initiation"/>
    <property type="evidence" value="ECO:0007669"/>
    <property type="project" value="InterPro"/>
</dbReference>
<evidence type="ECO:0000256" key="1">
    <source>
        <dbReference type="ARBA" id="ARBA00023015"/>
    </source>
</evidence>